<proteinExistence type="predicted"/>
<dbReference type="RefSeq" id="WP_068981872.1">
    <property type="nucleotide sequence ID" value="NZ_LNZG01000032.1"/>
</dbReference>
<evidence type="ECO:0008006" key="3">
    <source>
        <dbReference type="Google" id="ProtNLM"/>
    </source>
</evidence>
<dbReference type="SUPFAM" id="SSF55781">
    <property type="entry name" value="GAF domain-like"/>
    <property type="match status" value="1"/>
</dbReference>
<accession>A0A1E2SJB6</accession>
<reference evidence="1 2" key="1">
    <citation type="submission" date="2015-11" db="EMBL/GenBank/DDBJ databases">
        <authorList>
            <person name="Zhang Y."/>
            <person name="Guo Z."/>
        </authorList>
    </citation>
    <scope>NUCLEOTIDE SEQUENCE [LARGE SCALE GENOMIC DNA]</scope>
    <source>
        <strain evidence="2">gdw1</strain>
    </source>
</reference>
<gene>
    <name evidence="1" type="ORF">ATY41_12185</name>
</gene>
<evidence type="ECO:0000313" key="1">
    <source>
        <dbReference type="EMBL" id="ODA89837.1"/>
    </source>
</evidence>
<evidence type="ECO:0000313" key="2">
    <source>
        <dbReference type="Proteomes" id="UP000094426"/>
    </source>
</evidence>
<dbReference type="Gene3D" id="3.30.450.40">
    <property type="match status" value="1"/>
</dbReference>
<protein>
    <recommendedName>
        <fullName evidence="3">Histidine kinase</fullName>
    </recommendedName>
</protein>
<dbReference type="AlphaFoldDB" id="A0A1E2SJB6"/>
<comment type="caution">
    <text evidence="1">The sequence shown here is derived from an EMBL/GenBank/DDBJ whole genome shotgun (WGS) entry which is preliminary data.</text>
</comment>
<dbReference type="EMBL" id="LNZG01000032">
    <property type="protein sequence ID" value="ODA89837.1"/>
    <property type="molecule type" value="Genomic_DNA"/>
</dbReference>
<sequence>MTNSSDPQRADTTALARMISAMRQDATGARTVEEKLKDLLVASQVLTASLDLADVLHQVVETAVRLVGARYGALGVIGPDGALRDFLHVGMSEVQVRAIGHP</sequence>
<dbReference type="InterPro" id="IPR029016">
    <property type="entry name" value="GAF-like_dom_sf"/>
</dbReference>
<dbReference type="OrthoDB" id="5241249at2"/>
<organism evidence="1 2">
    <name type="scientific">Leifsonia xyli subsp. xyli</name>
    <dbReference type="NCBI Taxonomy" id="59736"/>
    <lineage>
        <taxon>Bacteria</taxon>
        <taxon>Bacillati</taxon>
        <taxon>Actinomycetota</taxon>
        <taxon>Actinomycetes</taxon>
        <taxon>Micrococcales</taxon>
        <taxon>Microbacteriaceae</taxon>
        <taxon>Leifsonia</taxon>
    </lineage>
</organism>
<name>A0A1E2SJB6_LEIXY</name>
<dbReference type="Proteomes" id="UP000094426">
    <property type="component" value="Unassembled WGS sequence"/>
</dbReference>